<keyword evidence="4" id="KW-1185">Reference proteome</keyword>
<proteinExistence type="inferred from homology"/>
<comment type="similarity">
    <text evidence="1">Belongs to the azoreductase type 2 family.</text>
</comment>
<evidence type="ECO:0000313" key="4">
    <source>
        <dbReference type="Proteomes" id="UP000663970"/>
    </source>
</evidence>
<evidence type="ECO:0000256" key="1">
    <source>
        <dbReference type="ARBA" id="ARBA00009428"/>
    </source>
</evidence>
<feature type="domain" description="NADPH-dependent FMN reductase-like" evidence="2">
    <location>
        <begin position="1"/>
        <end position="136"/>
    </location>
</feature>
<dbReference type="PANTHER" id="PTHR30543">
    <property type="entry name" value="CHROMATE REDUCTASE"/>
    <property type="match status" value="1"/>
</dbReference>
<evidence type="ECO:0000259" key="2">
    <source>
        <dbReference type="Pfam" id="PF03358"/>
    </source>
</evidence>
<organism evidence="3 4">
    <name type="scientific">Halobacillus kuroshimensis</name>
    <dbReference type="NCBI Taxonomy" id="302481"/>
    <lineage>
        <taxon>Bacteria</taxon>
        <taxon>Bacillati</taxon>
        <taxon>Bacillota</taxon>
        <taxon>Bacilli</taxon>
        <taxon>Bacillales</taxon>
        <taxon>Bacillaceae</taxon>
        <taxon>Halobacillus</taxon>
    </lineage>
</organism>
<gene>
    <name evidence="3" type="ORF">JF544_01355</name>
</gene>
<accession>A0ABS3DRA3</accession>
<dbReference type="SUPFAM" id="SSF52218">
    <property type="entry name" value="Flavoproteins"/>
    <property type="match status" value="1"/>
</dbReference>
<comment type="caution">
    <text evidence="3">The sequence shown here is derived from an EMBL/GenBank/DDBJ whole genome shotgun (WGS) entry which is preliminary data.</text>
</comment>
<dbReference type="RefSeq" id="WP_206931883.1">
    <property type="nucleotide sequence ID" value="NZ_JAEKJY010000001.1"/>
</dbReference>
<reference evidence="3 4" key="1">
    <citation type="submission" date="2020-12" db="EMBL/GenBank/DDBJ databases">
        <title>Oil enriched cultivation method for isolating marine PHA-producing bacteria.</title>
        <authorList>
            <person name="Zheng W."/>
            <person name="Yu S."/>
            <person name="Huang Y."/>
        </authorList>
    </citation>
    <scope>NUCLEOTIDE SEQUENCE [LARGE SCALE GENOMIC DNA]</scope>
    <source>
        <strain evidence="3 4">SY-2-6</strain>
    </source>
</reference>
<dbReference type="InterPro" id="IPR005025">
    <property type="entry name" value="FMN_Rdtase-like_dom"/>
</dbReference>
<dbReference type="Pfam" id="PF03358">
    <property type="entry name" value="FMN_red"/>
    <property type="match status" value="1"/>
</dbReference>
<dbReference type="InterPro" id="IPR050712">
    <property type="entry name" value="NAD(P)H-dep_reductase"/>
</dbReference>
<dbReference type="EMBL" id="JAEKJY010000001">
    <property type="protein sequence ID" value="MBN8233868.1"/>
    <property type="molecule type" value="Genomic_DNA"/>
</dbReference>
<dbReference type="Proteomes" id="UP000663970">
    <property type="component" value="Unassembled WGS sequence"/>
</dbReference>
<dbReference type="PANTHER" id="PTHR30543:SF21">
    <property type="entry name" value="NAD(P)H-DEPENDENT FMN REDUCTASE LOT6"/>
    <property type="match status" value="1"/>
</dbReference>
<dbReference type="Gene3D" id="3.40.50.360">
    <property type="match status" value="1"/>
</dbReference>
<evidence type="ECO:0000313" key="3">
    <source>
        <dbReference type="EMBL" id="MBN8233868.1"/>
    </source>
</evidence>
<sequence>MNITVISGTPRKQGRTRQAATKVAEKLQASLIDLSEDQLPLFDGTKQQEHHPAVMKFKKTAAETDAFVWVSPEYHNGMSGALKNALEFLDGSHFKGKTTLLFSVCGGGKGGINAVNQMRTVGRGLYAMILPQQMVFDPEDFDAEGGIKKGTEDRLDSVLAEFHQSFPVTN</sequence>
<name>A0ABS3DRA3_9BACI</name>
<protein>
    <submittedName>
        <fullName evidence="3">NAD(P)H-dependent oxidoreductase</fullName>
    </submittedName>
</protein>
<dbReference type="InterPro" id="IPR029039">
    <property type="entry name" value="Flavoprotein-like_sf"/>
</dbReference>